<dbReference type="STRING" id="589924.Ferp_2185"/>
<proteinExistence type="predicted"/>
<keyword evidence="1" id="KW-1133">Transmembrane helix</keyword>
<organism evidence="2 3">
    <name type="scientific">Ferroglobus placidus (strain DSM 10642 / AEDII12DO)</name>
    <dbReference type="NCBI Taxonomy" id="589924"/>
    <lineage>
        <taxon>Archaea</taxon>
        <taxon>Methanobacteriati</taxon>
        <taxon>Methanobacteriota</taxon>
        <taxon>Archaeoglobi</taxon>
        <taxon>Archaeoglobales</taxon>
        <taxon>Archaeoglobaceae</taxon>
        <taxon>Ferroglobus</taxon>
    </lineage>
</organism>
<protein>
    <submittedName>
        <fullName evidence="2">Uncharacterized protein</fullName>
    </submittedName>
</protein>
<evidence type="ECO:0000313" key="3">
    <source>
        <dbReference type="Proteomes" id="UP000002613"/>
    </source>
</evidence>
<keyword evidence="3" id="KW-1185">Reference proteome</keyword>
<sequence>MFKRIFEKLVYYFVMIYVVIAFLTGRMKMFK</sequence>
<evidence type="ECO:0000313" key="2">
    <source>
        <dbReference type="EMBL" id="ADC66314.1"/>
    </source>
</evidence>
<dbReference type="EMBL" id="CP001899">
    <property type="protein sequence ID" value="ADC66314.1"/>
    <property type="molecule type" value="Genomic_DNA"/>
</dbReference>
<dbReference type="KEGG" id="fpl:Ferp_2185"/>
<keyword evidence="1" id="KW-0812">Transmembrane</keyword>
<dbReference type="Proteomes" id="UP000002613">
    <property type="component" value="Chromosome"/>
</dbReference>
<dbReference type="PaxDb" id="589924-Ferp_2185"/>
<reference evidence="2 3" key="2">
    <citation type="journal article" date="2011" name="Stand. Genomic Sci.">
        <title>Complete genome sequence of Ferroglobus placidus AEDII12DO.</title>
        <authorList>
            <person name="Anderson I."/>
            <person name="Risso C."/>
            <person name="Holmes D."/>
            <person name="Lucas S."/>
            <person name="Copeland A."/>
            <person name="Lapidus A."/>
            <person name="Cheng J.F."/>
            <person name="Bruce D."/>
            <person name="Goodwin L."/>
            <person name="Pitluck S."/>
            <person name="Saunders E."/>
            <person name="Brettin T."/>
            <person name="Detter J.C."/>
            <person name="Han C."/>
            <person name="Tapia R."/>
            <person name="Larimer F."/>
            <person name="Land M."/>
            <person name="Hauser L."/>
            <person name="Woyke T."/>
            <person name="Lovley D."/>
            <person name="Kyrpides N."/>
            <person name="Ivanova N."/>
        </authorList>
    </citation>
    <scope>NUCLEOTIDE SEQUENCE [LARGE SCALE GENOMIC DNA]</scope>
    <source>
        <strain evidence="3">DSM 10642 / AEDII12DO</strain>
    </source>
</reference>
<dbReference type="AlphaFoldDB" id="D3S0S3"/>
<reference evidence="3" key="1">
    <citation type="submission" date="2010-02" db="EMBL/GenBank/DDBJ databases">
        <title>Complete sequence of Ferroglobus placidus DSM 10642.</title>
        <authorList>
            <consortium name="US DOE Joint Genome Institute"/>
            <person name="Lucas S."/>
            <person name="Copeland A."/>
            <person name="Lapidus A."/>
            <person name="Cheng J.-F."/>
            <person name="Bruce D."/>
            <person name="Goodwin L."/>
            <person name="Pitluck S."/>
            <person name="Saunders E."/>
            <person name="Brettin T."/>
            <person name="Detter J.C."/>
            <person name="Han C."/>
            <person name="Tapia R."/>
            <person name="Larimer F."/>
            <person name="Land M."/>
            <person name="Hauser L."/>
            <person name="Kyrpides N."/>
            <person name="Ivanova N."/>
            <person name="Holmes D."/>
            <person name="Lovley D."/>
            <person name="Kyrpides N."/>
            <person name="Anderson I.J."/>
            <person name="Woyke T."/>
        </authorList>
    </citation>
    <scope>NUCLEOTIDE SEQUENCE [LARGE SCALE GENOMIC DNA]</scope>
    <source>
        <strain evidence="3">DSM 10642 / AEDII12DO</strain>
    </source>
</reference>
<dbReference type="HOGENOM" id="CLU_3394441_0_0_2"/>
<feature type="transmembrane region" description="Helical" evidence="1">
    <location>
        <begin position="9"/>
        <end position="27"/>
    </location>
</feature>
<name>D3S0S3_FERPA</name>
<evidence type="ECO:0000256" key="1">
    <source>
        <dbReference type="SAM" id="Phobius"/>
    </source>
</evidence>
<keyword evidence="1" id="KW-0472">Membrane</keyword>
<accession>D3S0S3</accession>
<gene>
    <name evidence="2" type="ordered locus">Ferp_2185</name>
</gene>